<name>A0A068NRW9_FIMGI</name>
<dbReference type="Pfam" id="PF00395">
    <property type="entry name" value="SLH"/>
    <property type="match status" value="1"/>
</dbReference>
<gene>
    <name evidence="3" type="ORF">OP10G_2935</name>
</gene>
<dbReference type="PANTHER" id="PTHR43308">
    <property type="entry name" value="OUTER MEMBRANE PROTEIN ALPHA-RELATED"/>
    <property type="match status" value="1"/>
</dbReference>
<feature type="chain" id="PRO_5001651801" evidence="1">
    <location>
        <begin position="22"/>
        <end position="168"/>
    </location>
</feature>
<evidence type="ECO:0000259" key="2">
    <source>
        <dbReference type="PROSITE" id="PS51272"/>
    </source>
</evidence>
<dbReference type="InterPro" id="IPR001119">
    <property type="entry name" value="SLH_dom"/>
</dbReference>
<proteinExistence type="predicted"/>
<keyword evidence="1" id="KW-0732">Signal</keyword>
<evidence type="ECO:0000313" key="4">
    <source>
        <dbReference type="Proteomes" id="UP000027982"/>
    </source>
</evidence>
<keyword evidence="4" id="KW-1185">Reference proteome</keyword>
<protein>
    <submittedName>
        <fullName evidence="3">S-layer domain protein</fullName>
    </submittedName>
</protein>
<dbReference type="RefSeq" id="WP_025229725.1">
    <property type="nucleotide sequence ID" value="NZ_CP007139.1"/>
</dbReference>
<feature type="signal peptide" evidence="1">
    <location>
        <begin position="1"/>
        <end position="21"/>
    </location>
</feature>
<accession>A0A068NRW9</accession>
<organism evidence="3 4">
    <name type="scientific">Fimbriimonas ginsengisoli Gsoil 348</name>
    <dbReference type="NCBI Taxonomy" id="661478"/>
    <lineage>
        <taxon>Bacteria</taxon>
        <taxon>Bacillati</taxon>
        <taxon>Armatimonadota</taxon>
        <taxon>Fimbriimonadia</taxon>
        <taxon>Fimbriimonadales</taxon>
        <taxon>Fimbriimonadaceae</taxon>
        <taxon>Fimbriimonas</taxon>
    </lineage>
</organism>
<dbReference type="InterPro" id="IPR051465">
    <property type="entry name" value="Cell_Envelope_Struct_Comp"/>
</dbReference>
<sequence length="168" mass="18350">MTKIKPLALMLGALLATSALAQSQSGAPADVPRDHWAFSAVDNLFKVGVLKGYPDGLFRGSRPASRFEMAAALGALYGQQQVKLSDLQAQVDTLKAKPAQTPEVTKAETTEFAKQIETLRLSVAAMRSQREDIDGLNVTFKNLFDQLHRLRSDLKQMHEDLGKVKAGK</sequence>
<reference evidence="3 4" key="1">
    <citation type="journal article" date="2014" name="PLoS ONE">
        <title>The first complete genome sequence of the class fimbriimonadia in the phylum armatimonadetes.</title>
        <authorList>
            <person name="Hu Z.Y."/>
            <person name="Wang Y.Z."/>
            <person name="Im W.T."/>
            <person name="Wang S.Y."/>
            <person name="Zhao G.P."/>
            <person name="Zheng H.J."/>
            <person name="Quan Z.X."/>
        </authorList>
    </citation>
    <scope>NUCLEOTIDE SEQUENCE [LARGE SCALE GENOMIC DNA]</scope>
    <source>
        <strain evidence="3">Gsoil 348</strain>
    </source>
</reference>
<dbReference type="Proteomes" id="UP000027982">
    <property type="component" value="Chromosome"/>
</dbReference>
<feature type="domain" description="SLH" evidence="2">
    <location>
        <begin position="24"/>
        <end position="87"/>
    </location>
</feature>
<dbReference type="STRING" id="661478.OP10G_2935"/>
<dbReference type="OrthoDB" id="41570at2"/>
<dbReference type="AlphaFoldDB" id="A0A068NRW9"/>
<dbReference type="PANTHER" id="PTHR43308:SF1">
    <property type="entry name" value="OUTER MEMBRANE PROTEIN ALPHA"/>
    <property type="match status" value="1"/>
</dbReference>
<evidence type="ECO:0000256" key="1">
    <source>
        <dbReference type="SAM" id="SignalP"/>
    </source>
</evidence>
<dbReference type="eggNOG" id="COG1196">
    <property type="taxonomic scope" value="Bacteria"/>
</dbReference>
<dbReference type="KEGG" id="fgi:OP10G_2935"/>
<dbReference type="EMBL" id="CP007139">
    <property type="protein sequence ID" value="AIE86303.1"/>
    <property type="molecule type" value="Genomic_DNA"/>
</dbReference>
<evidence type="ECO:0000313" key="3">
    <source>
        <dbReference type="EMBL" id="AIE86303.1"/>
    </source>
</evidence>
<dbReference type="HOGENOM" id="CLU_1584026_0_0_0"/>
<dbReference type="PROSITE" id="PS51272">
    <property type="entry name" value="SLH"/>
    <property type="match status" value="1"/>
</dbReference>